<feature type="region of interest" description="Disordered" evidence="1">
    <location>
        <begin position="131"/>
        <end position="153"/>
    </location>
</feature>
<keyword evidence="4" id="KW-1185">Reference proteome</keyword>
<dbReference type="Proteomes" id="UP000703661">
    <property type="component" value="Unassembled WGS sequence"/>
</dbReference>
<protein>
    <submittedName>
        <fullName evidence="3">Uncharacterized protein</fullName>
    </submittedName>
</protein>
<gene>
    <name evidence="3" type="ORF">BGZ80_002489</name>
</gene>
<dbReference type="EMBL" id="JAAAID010001616">
    <property type="protein sequence ID" value="KAG0009342.1"/>
    <property type="molecule type" value="Genomic_DNA"/>
</dbReference>
<name>A0A9P6SX32_9FUNG</name>
<sequence>MYIKSTLVAALAFAASVSAQAKTVFTSPVGGSQVYSAGSNQTFTWLNNCVAPSNLTATDPTKVPVQLLNATVATNAFFLKAITTVDCSTGNQGNVAWTVPTLDNYDGLFSLQMVFIQGNAYSGSFKITPPAGTTTTTAPPATTTTAPPSSGANGVAPALSGAAAAVAVAAMLL</sequence>
<keyword evidence="2" id="KW-0732">Signal</keyword>
<proteinExistence type="predicted"/>
<evidence type="ECO:0000313" key="4">
    <source>
        <dbReference type="Proteomes" id="UP000703661"/>
    </source>
</evidence>
<evidence type="ECO:0000256" key="2">
    <source>
        <dbReference type="SAM" id="SignalP"/>
    </source>
</evidence>
<reference evidence="3" key="1">
    <citation type="journal article" date="2020" name="Fungal Divers.">
        <title>Resolving the Mortierellaceae phylogeny through synthesis of multi-gene phylogenetics and phylogenomics.</title>
        <authorList>
            <person name="Vandepol N."/>
            <person name="Liber J."/>
            <person name="Desiro A."/>
            <person name="Na H."/>
            <person name="Kennedy M."/>
            <person name="Barry K."/>
            <person name="Grigoriev I.V."/>
            <person name="Miller A.N."/>
            <person name="O'Donnell K."/>
            <person name="Stajich J.E."/>
            <person name="Bonito G."/>
        </authorList>
    </citation>
    <scope>NUCLEOTIDE SEQUENCE</scope>
    <source>
        <strain evidence="3">NRRL 2769</strain>
    </source>
</reference>
<feature type="signal peptide" evidence="2">
    <location>
        <begin position="1"/>
        <end position="21"/>
    </location>
</feature>
<accession>A0A9P6SX32</accession>
<evidence type="ECO:0000256" key="1">
    <source>
        <dbReference type="SAM" id="MobiDB-lite"/>
    </source>
</evidence>
<organism evidence="3 4">
    <name type="scientific">Entomortierella chlamydospora</name>
    <dbReference type="NCBI Taxonomy" id="101097"/>
    <lineage>
        <taxon>Eukaryota</taxon>
        <taxon>Fungi</taxon>
        <taxon>Fungi incertae sedis</taxon>
        <taxon>Mucoromycota</taxon>
        <taxon>Mortierellomycotina</taxon>
        <taxon>Mortierellomycetes</taxon>
        <taxon>Mortierellales</taxon>
        <taxon>Mortierellaceae</taxon>
        <taxon>Entomortierella</taxon>
    </lineage>
</organism>
<dbReference type="AlphaFoldDB" id="A0A9P6SX32"/>
<dbReference type="OrthoDB" id="2434096at2759"/>
<feature type="chain" id="PRO_5040331978" evidence="2">
    <location>
        <begin position="22"/>
        <end position="173"/>
    </location>
</feature>
<evidence type="ECO:0000313" key="3">
    <source>
        <dbReference type="EMBL" id="KAG0009342.1"/>
    </source>
</evidence>
<comment type="caution">
    <text evidence="3">The sequence shown here is derived from an EMBL/GenBank/DDBJ whole genome shotgun (WGS) entry which is preliminary data.</text>
</comment>